<dbReference type="PANTHER" id="PTHR14905">
    <property type="entry name" value="NG37"/>
    <property type="match status" value="1"/>
</dbReference>
<organism evidence="4 5">
    <name type="scientific">Pundamilia nyererei</name>
    <dbReference type="NCBI Taxonomy" id="303518"/>
    <lineage>
        <taxon>Eukaryota</taxon>
        <taxon>Metazoa</taxon>
        <taxon>Chordata</taxon>
        <taxon>Craniata</taxon>
        <taxon>Vertebrata</taxon>
        <taxon>Euteleostomi</taxon>
        <taxon>Actinopterygii</taxon>
        <taxon>Neopterygii</taxon>
        <taxon>Teleostei</taxon>
        <taxon>Neoteleostei</taxon>
        <taxon>Acanthomorphata</taxon>
        <taxon>Ovalentaria</taxon>
        <taxon>Cichlomorphae</taxon>
        <taxon>Cichliformes</taxon>
        <taxon>Cichlidae</taxon>
        <taxon>African cichlids</taxon>
        <taxon>Pseudocrenilabrinae</taxon>
        <taxon>Haplochromini</taxon>
        <taxon>Pundamilia</taxon>
    </lineage>
</organism>
<dbReference type="Pfam" id="PF25107">
    <property type="entry name" value="VWA7_N"/>
    <property type="match status" value="1"/>
</dbReference>
<dbReference type="RefSeq" id="XP_005736393.1">
    <property type="nucleotide sequence ID" value="XM_005736336.1"/>
</dbReference>
<feature type="region of interest" description="Disordered" evidence="1">
    <location>
        <begin position="166"/>
        <end position="198"/>
    </location>
</feature>
<feature type="domain" description="VWA7 N-terminal" evidence="3">
    <location>
        <begin position="59"/>
        <end position="230"/>
    </location>
</feature>
<reference evidence="5" key="1">
    <citation type="submission" date="2025-08" db="UniProtKB">
        <authorList>
            <consortium name="RefSeq"/>
        </authorList>
    </citation>
    <scope>IDENTIFICATION</scope>
</reference>
<dbReference type="InterPro" id="IPR056862">
    <property type="entry name" value="VWA7_N"/>
</dbReference>
<accession>A0A9Y3RBI1</accession>
<evidence type="ECO:0000256" key="2">
    <source>
        <dbReference type="SAM" id="SignalP"/>
    </source>
</evidence>
<sequence length="232" mass="25480">MTTRQSVMLLVVLVLSLPGLIHSFKPLFNSNSFTHREITRIAVLRKTAEVCQDIAASKGLDFNLIVSASVVKAHAKKENYIRGRWSLGQICHTLQDFYSHSNWVELGNKAPYSALIRPDQPLKNLAGQNTPTCRSCVGENCTNNILPDVLNQGLLTSGYFSIISSSKPTGKCSHGGSADRTSRRDPVGGINKDTLDSSHGFRHNEAANLAIRATMELLEDIRLVAGDTNFMR</sequence>
<name>A0A9Y3RBI1_9CICH</name>
<evidence type="ECO:0000313" key="5">
    <source>
        <dbReference type="RefSeq" id="XP_005736393.1"/>
    </source>
</evidence>
<proteinExistence type="predicted"/>
<evidence type="ECO:0000313" key="4">
    <source>
        <dbReference type="Proteomes" id="UP000695023"/>
    </source>
</evidence>
<dbReference type="Proteomes" id="UP000695023">
    <property type="component" value="Unplaced"/>
</dbReference>
<feature type="signal peptide" evidence="2">
    <location>
        <begin position="1"/>
        <end position="23"/>
    </location>
</feature>
<feature type="chain" id="PRO_5041285302" evidence="2">
    <location>
        <begin position="24"/>
        <end position="232"/>
    </location>
</feature>
<protein>
    <submittedName>
        <fullName evidence="5">von Willebrand factor A domain-containing protein 7-like</fullName>
    </submittedName>
</protein>
<dbReference type="PANTHER" id="PTHR14905:SF18">
    <property type="entry name" value="VON WILLEBRAND FACTOR A DOMAIN-CONTAINING 10, TANDEM DUPLICATE 1-RELATED"/>
    <property type="match status" value="1"/>
</dbReference>
<dbReference type="InterPro" id="IPR052577">
    <property type="entry name" value="VWA7"/>
</dbReference>
<gene>
    <name evidence="5" type="primary">LOC102196837</name>
</gene>
<evidence type="ECO:0000256" key="1">
    <source>
        <dbReference type="SAM" id="MobiDB-lite"/>
    </source>
</evidence>
<dbReference type="GeneID" id="102196837"/>
<evidence type="ECO:0000259" key="3">
    <source>
        <dbReference type="Pfam" id="PF25107"/>
    </source>
</evidence>
<keyword evidence="2" id="KW-0732">Signal</keyword>
<dbReference type="AlphaFoldDB" id="A0A9Y3RBI1"/>
<keyword evidence="4" id="KW-1185">Reference proteome</keyword>